<reference evidence="3 4" key="1">
    <citation type="submission" date="2017-08" db="EMBL/GenBank/DDBJ databases">
        <authorList>
            <person name="de Groot N.N."/>
        </authorList>
    </citation>
    <scope>NUCLEOTIDE SEQUENCE [LARGE SCALE GENOMIC DNA]</scope>
    <source>
        <strain evidence="3 4">USBA 855</strain>
    </source>
</reference>
<protein>
    <submittedName>
        <fullName evidence="3">Uncharacterized membrane protein</fullName>
    </submittedName>
</protein>
<evidence type="ECO:0000313" key="3">
    <source>
        <dbReference type="EMBL" id="SOC56230.1"/>
    </source>
</evidence>
<dbReference type="RefSeq" id="WP_097023314.1">
    <property type="nucleotide sequence ID" value="NZ_OBQJ01000006.1"/>
</dbReference>
<proteinExistence type="predicted"/>
<dbReference type="Pfam" id="PF13400">
    <property type="entry name" value="Tad"/>
    <property type="match status" value="1"/>
</dbReference>
<evidence type="ECO:0000313" key="4">
    <source>
        <dbReference type="Proteomes" id="UP000219023"/>
    </source>
</evidence>
<dbReference type="OrthoDB" id="5720484at2"/>
<dbReference type="InterPro" id="IPR028087">
    <property type="entry name" value="Tad_N"/>
</dbReference>
<keyword evidence="1" id="KW-1133">Transmembrane helix</keyword>
<keyword evidence="1" id="KW-0472">Membrane</keyword>
<organism evidence="3 4">
    <name type="scientific">Chromohalobacter canadensis</name>
    <dbReference type="NCBI Taxonomy" id="141389"/>
    <lineage>
        <taxon>Bacteria</taxon>
        <taxon>Pseudomonadati</taxon>
        <taxon>Pseudomonadota</taxon>
        <taxon>Gammaproteobacteria</taxon>
        <taxon>Oceanospirillales</taxon>
        <taxon>Halomonadaceae</taxon>
        <taxon>Chromohalobacter</taxon>
    </lineage>
</organism>
<sequence>MPRRALPASPGAQRGAIGLLAMGVLGLVILCLVLALDVGRLYYEKAKLQKQADTAAMEAAAQGPMCSGGEKDDFEKDDPNTTFGSMVWNESGEEWKFDDHPGNGLRDAAEVVLEKDVPTSLVVNIKRALDIDEDKTTLTARAVARRLPVAGLGVGNSLLSLDSANSPLLGPLVSSLVGYDAAVSVLDASQVASITLGDLFNTSSASELGDLQEDSYSSSALIQMIGEAAGVSGIASGSASQGKLINVLDILDLSALQGGRESLLDLSIPLEPLLNAVVTAANVDAPLMQENVDSGAVELNLESKLMPDAIDLGLMIQSPAKIAFGPPGKDLGTEKYRTKVTSAQVKVWLNSRLDVSPLASFDLGVVAEIGKAEAWLGSIECQGANQYAVEVVSRPSVLELQLGSIKDPNGGSSEVEPISVDLLNSVASVVIKTARSSSKGENIEVMSSLFQGSYPESYNVAPGLKILQRDIDRLLEGVSIKVNFLGADLGLNYILDLVREVVDPVVNGLLVGTLDPLLKTLGVSVNQYQVSVYSPQAKVELVK</sequence>
<dbReference type="EMBL" id="OBQJ01000006">
    <property type="protein sequence ID" value="SOC56230.1"/>
    <property type="molecule type" value="Genomic_DNA"/>
</dbReference>
<dbReference type="AlphaFoldDB" id="A0A285VQ91"/>
<accession>A0A285VQ91</accession>
<evidence type="ECO:0000259" key="2">
    <source>
        <dbReference type="Pfam" id="PF13400"/>
    </source>
</evidence>
<gene>
    <name evidence="3" type="ORF">SAMN05421509_106231</name>
</gene>
<name>A0A285VQ91_9GAMM</name>
<evidence type="ECO:0000256" key="1">
    <source>
        <dbReference type="SAM" id="Phobius"/>
    </source>
</evidence>
<feature type="transmembrane region" description="Helical" evidence="1">
    <location>
        <begin position="20"/>
        <end position="43"/>
    </location>
</feature>
<keyword evidence="1" id="KW-0812">Transmembrane</keyword>
<dbReference type="Proteomes" id="UP000219023">
    <property type="component" value="Unassembled WGS sequence"/>
</dbReference>
<feature type="domain" description="Putative Flp pilus-assembly TadG-like N-terminal" evidence="2">
    <location>
        <begin position="15"/>
        <end position="62"/>
    </location>
</feature>